<keyword evidence="2" id="KW-1185">Reference proteome</keyword>
<sequence length="144" mass="16748">MRRFTNLMGSTSTKCPTAAHCSLTWETVNASKEEVVKYRVHYRNSSSEWKQFETTWLAFDLPLEDEIVEARVRAFHMLCNIRDSKILGEMSNTTVIKEKGSPWLLFMEHLDHICFNSWSYHSDGNCNSVYNNTATQVQQIIAEY</sequence>
<gene>
    <name evidence="1" type="ORF">HNAJ_LOCUS4843</name>
</gene>
<dbReference type="WBParaSite" id="HNAJ_0000484501-mRNA-1">
    <property type="protein sequence ID" value="HNAJ_0000484501-mRNA-1"/>
    <property type="gene ID" value="HNAJ_0000484501"/>
</dbReference>
<name>A0A0R3TCQ6_RODNA</name>
<dbReference type="InterPro" id="IPR013783">
    <property type="entry name" value="Ig-like_fold"/>
</dbReference>
<dbReference type="Proteomes" id="UP000278807">
    <property type="component" value="Unassembled WGS sequence"/>
</dbReference>
<dbReference type="AlphaFoldDB" id="A0A0R3TCQ6"/>
<organism evidence="3">
    <name type="scientific">Rodentolepis nana</name>
    <name type="common">Dwarf tapeworm</name>
    <name type="synonym">Hymenolepis nana</name>
    <dbReference type="NCBI Taxonomy" id="102285"/>
    <lineage>
        <taxon>Eukaryota</taxon>
        <taxon>Metazoa</taxon>
        <taxon>Spiralia</taxon>
        <taxon>Lophotrochozoa</taxon>
        <taxon>Platyhelminthes</taxon>
        <taxon>Cestoda</taxon>
        <taxon>Eucestoda</taxon>
        <taxon>Cyclophyllidea</taxon>
        <taxon>Hymenolepididae</taxon>
        <taxon>Rodentolepis</taxon>
    </lineage>
</organism>
<dbReference type="Gene3D" id="2.60.40.10">
    <property type="entry name" value="Immunoglobulins"/>
    <property type="match status" value="1"/>
</dbReference>
<evidence type="ECO:0000313" key="1">
    <source>
        <dbReference type="EMBL" id="VDO00703.1"/>
    </source>
</evidence>
<reference evidence="1 2" key="2">
    <citation type="submission" date="2018-11" db="EMBL/GenBank/DDBJ databases">
        <authorList>
            <consortium name="Pathogen Informatics"/>
        </authorList>
    </citation>
    <scope>NUCLEOTIDE SEQUENCE [LARGE SCALE GENOMIC DNA]</scope>
</reference>
<evidence type="ECO:0000313" key="2">
    <source>
        <dbReference type="Proteomes" id="UP000278807"/>
    </source>
</evidence>
<protein>
    <submittedName>
        <fullName evidence="3">Tudor-knot domain-containing protein</fullName>
    </submittedName>
</protein>
<reference evidence="3" key="1">
    <citation type="submission" date="2017-02" db="UniProtKB">
        <authorList>
            <consortium name="WormBaseParasite"/>
        </authorList>
    </citation>
    <scope>IDENTIFICATION</scope>
</reference>
<accession>A0A0R3TCQ6</accession>
<proteinExistence type="predicted"/>
<evidence type="ECO:0000313" key="3">
    <source>
        <dbReference type="WBParaSite" id="HNAJ_0000484501-mRNA-1"/>
    </source>
</evidence>
<dbReference type="EMBL" id="UZAE01003720">
    <property type="protein sequence ID" value="VDO00703.1"/>
    <property type="molecule type" value="Genomic_DNA"/>
</dbReference>